<name>A0AAV7X1K6_PLEWA</name>
<protein>
    <submittedName>
        <fullName evidence="1">Uncharacterized protein</fullName>
    </submittedName>
</protein>
<comment type="caution">
    <text evidence="1">The sequence shown here is derived from an EMBL/GenBank/DDBJ whole genome shotgun (WGS) entry which is preliminary data.</text>
</comment>
<dbReference type="EMBL" id="JANPWB010000001">
    <property type="protein sequence ID" value="KAJ1218837.1"/>
    <property type="molecule type" value="Genomic_DNA"/>
</dbReference>
<evidence type="ECO:0000313" key="2">
    <source>
        <dbReference type="Proteomes" id="UP001066276"/>
    </source>
</evidence>
<sequence>MDVKILTSKFSWAIGKLEVQSETSSSDLSNRVVVDSVDAIDHDEKKGILLLLGPGGAQPLWSFYEAAPGVNLLRSAAVLGLLCVDVGGARSVTYNDDGLLLPFYRRCVELCIVPGSQNTDVKNIFPVTKT</sequence>
<keyword evidence="2" id="KW-1185">Reference proteome</keyword>
<gene>
    <name evidence="1" type="ORF">NDU88_006409</name>
</gene>
<accession>A0AAV7X1K6</accession>
<dbReference type="Proteomes" id="UP001066276">
    <property type="component" value="Chromosome 1_1"/>
</dbReference>
<reference evidence="1" key="1">
    <citation type="journal article" date="2022" name="bioRxiv">
        <title>Sequencing and chromosome-scale assembly of the giantPleurodeles waltlgenome.</title>
        <authorList>
            <person name="Brown T."/>
            <person name="Elewa A."/>
            <person name="Iarovenko S."/>
            <person name="Subramanian E."/>
            <person name="Araus A.J."/>
            <person name="Petzold A."/>
            <person name="Susuki M."/>
            <person name="Suzuki K.-i.T."/>
            <person name="Hayashi T."/>
            <person name="Toyoda A."/>
            <person name="Oliveira C."/>
            <person name="Osipova E."/>
            <person name="Leigh N.D."/>
            <person name="Simon A."/>
            <person name="Yun M.H."/>
        </authorList>
    </citation>
    <scope>NUCLEOTIDE SEQUENCE</scope>
    <source>
        <strain evidence="1">20211129_DDA</strain>
        <tissue evidence="1">Liver</tissue>
    </source>
</reference>
<dbReference type="AlphaFoldDB" id="A0AAV7X1K6"/>
<evidence type="ECO:0000313" key="1">
    <source>
        <dbReference type="EMBL" id="KAJ1218837.1"/>
    </source>
</evidence>
<proteinExistence type="predicted"/>
<organism evidence="1 2">
    <name type="scientific">Pleurodeles waltl</name>
    <name type="common">Iberian ribbed newt</name>
    <dbReference type="NCBI Taxonomy" id="8319"/>
    <lineage>
        <taxon>Eukaryota</taxon>
        <taxon>Metazoa</taxon>
        <taxon>Chordata</taxon>
        <taxon>Craniata</taxon>
        <taxon>Vertebrata</taxon>
        <taxon>Euteleostomi</taxon>
        <taxon>Amphibia</taxon>
        <taxon>Batrachia</taxon>
        <taxon>Caudata</taxon>
        <taxon>Salamandroidea</taxon>
        <taxon>Salamandridae</taxon>
        <taxon>Pleurodelinae</taxon>
        <taxon>Pleurodeles</taxon>
    </lineage>
</organism>